<reference evidence="1 2" key="1">
    <citation type="journal article" date="2022" name="Genome Biol. Evol.">
        <title>The Spruce Budworm Genome: Reconstructing the Evolutionary History of Antifreeze Proteins.</title>
        <authorList>
            <person name="Beliveau C."/>
            <person name="Gagne P."/>
            <person name="Picq S."/>
            <person name="Vernygora O."/>
            <person name="Keeling C.I."/>
            <person name="Pinkney K."/>
            <person name="Doucet D."/>
            <person name="Wen F."/>
            <person name="Johnston J.S."/>
            <person name="Maaroufi H."/>
            <person name="Boyle B."/>
            <person name="Laroche J."/>
            <person name="Dewar K."/>
            <person name="Juretic N."/>
            <person name="Blackburn G."/>
            <person name="Nisole A."/>
            <person name="Brunet B."/>
            <person name="Brandao M."/>
            <person name="Lumley L."/>
            <person name="Duan J."/>
            <person name="Quan G."/>
            <person name="Lucarotti C.J."/>
            <person name="Roe A.D."/>
            <person name="Sperling F.A.H."/>
            <person name="Levesque R.C."/>
            <person name="Cusson M."/>
        </authorList>
    </citation>
    <scope>NUCLEOTIDE SEQUENCE [LARGE SCALE GENOMIC DNA]</scope>
    <source>
        <strain evidence="1">Glfc:IPQL:Cfum</strain>
    </source>
</reference>
<dbReference type="Proteomes" id="UP001064048">
    <property type="component" value="Chromosome 15"/>
</dbReference>
<keyword evidence="2" id="KW-1185">Reference proteome</keyword>
<evidence type="ECO:0000313" key="1">
    <source>
        <dbReference type="EMBL" id="KAI8440933.1"/>
    </source>
</evidence>
<proteinExistence type="predicted"/>
<gene>
    <name evidence="1" type="ORF">MSG28_009230</name>
</gene>
<comment type="caution">
    <text evidence="1">The sequence shown here is derived from an EMBL/GenBank/DDBJ whole genome shotgun (WGS) entry which is preliminary data.</text>
</comment>
<dbReference type="EMBL" id="CM046115">
    <property type="protein sequence ID" value="KAI8440933.1"/>
    <property type="molecule type" value="Genomic_DNA"/>
</dbReference>
<evidence type="ECO:0000313" key="2">
    <source>
        <dbReference type="Proteomes" id="UP001064048"/>
    </source>
</evidence>
<accession>A0ACC0KX91</accession>
<organism evidence="1 2">
    <name type="scientific">Choristoneura fumiferana</name>
    <name type="common">Spruce budworm moth</name>
    <name type="synonym">Archips fumiferana</name>
    <dbReference type="NCBI Taxonomy" id="7141"/>
    <lineage>
        <taxon>Eukaryota</taxon>
        <taxon>Metazoa</taxon>
        <taxon>Ecdysozoa</taxon>
        <taxon>Arthropoda</taxon>
        <taxon>Hexapoda</taxon>
        <taxon>Insecta</taxon>
        <taxon>Pterygota</taxon>
        <taxon>Neoptera</taxon>
        <taxon>Endopterygota</taxon>
        <taxon>Lepidoptera</taxon>
        <taxon>Glossata</taxon>
        <taxon>Ditrysia</taxon>
        <taxon>Tortricoidea</taxon>
        <taxon>Tortricidae</taxon>
        <taxon>Tortricinae</taxon>
        <taxon>Choristoneura</taxon>
    </lineage>
</organism>
<name>A0ACC0KX91_CHOFU</name>
<sequence length="963" mass="110293">MTLRLPLAHNKYVHLFSAYAPTLPSQDEDKEAFYQQLRQSLESVPKHDKVILLGDFNARVGTDYGLWNGVLGKHGVGKCNDNGSRLLSLCAEFDLGITNTFFRLPNKYKTSWMHPRSKHWHLLDYIIVRRKDLRDVLITRAMRGALGWTDHHLIRSRMQLKLKAPRRASHKIPPRVAFSALISSPELGNKLDLAFAECAPPTISASTNDEWRSFAESLHGCALDNIGKPMKRDQDWFDAADNNIRMLVEKYRHELNSGSVGTCVKREAQCGLRSRVRELKDKWWREKAAELQHCADTHQTGKFFEGIQSIFGPRVRTTAPLYSKDRQNRVTDKDAVLKRWAEHFNEVLNPNALSANLSYIDSLDELPVSQQLDEPPTFEEFTEAVKRLKNLKTPGMDHLPAEIYKYGGKFILTRLYDLVLRVWNTEEVPQAWRDAIICKLYKGKGDVSDCSSYRGISLLSSAGKVLAHILNSRLGELAERHLPESQCGFRPSRGTIDAIAVVRQLQEKSLEHQRPLYMCFVDLEKAFDRVPREALWLVLGKFGYPKKFVNLIRQFHVGMKAQVRHENELSEEIQISSGVKQGCVLAPTLFALYFSVVMRDALQHCTNRIQLNVRTERGVFDLSRFRAKSKVLKIPILEILYADDVCLMSHSLPDLQSYVDALNRSCQQFGLVISPSKTQILKQPPRGGEVDPAALNLGEKPLDEVSYFKYLGSTIRHDNTLASEIPSRIAGAAANFGRLTDRVWRSHDLKLQTKISVYKALIIPVLLYGAETWCVYKADIKKLDTYHLRCLRCILRIKWQDRVPNSEVLRRSGMHGIEALLMRRQLRWSGHVLRMDDRRLPKAVLYSELAEGKRKHGGQHLRFKDVLKRHLNACAIDPECWEELAAGRSSWRSTISKGIELFEEGRLTALDVKRQLRKERPKSSYTYTYNSAGQLYCHACRRVFKSKFGLASHIRAHNRRLNA</sequence>
<protein>
    <submittedName>
        <fullName evidence="1">Uncharacterized protein</fullName>
    </submittedName>
</protein>